<evidence type="ECO:0000256" key="2">
    <source>
        <dbReference type="ARBA" id="ARBA00023125"/>
    </source>
</evidence>
<dbReference type="Pfam" id="PF00196">
    <property type="entry name" value="GerE"/>
    <property type="match status" value="1"/>
</dbReference>
<protein>
    <submittedName>
        <fullName evidence="5">Regulatory protein, luxR family</fullName>
    </submittedName>
</protein>
<dbReference type="CDD" id="cd06170">
    <property type="entry name" value="LuxR_C_like"/>
    <property type="match status" value="1"/>
</dbReference>
<dbReference type="InterPro" id="IPR016032">
    <property type="entry name" value="Sig_transdc_resp-reg_C-effctor"/>
</dbReference>
<dbReference type="Gene3D" id="1.10.10.10">
    <property type="entry name" value="Winged helix-like DNA-binding domain superfamily/Winged helix DNA-binding domain"/>
    <property type="match status" value="1"/>
</dbReference>
<dbReference type="SMART" id="SM00421">
    <property type="entry name" value="HTH_LUXR"/>
    <property type="match status" value="1"/>
</dbReference>
<dbReference type="SUPFAM" id="SSF46894">
    <property type="entry name" value="C-terminal effector domain of the bipartite response regulators"/>
    <property type="match status" value="1"/>
</dbReference>
<evidence type="ECO:0000313" key="6">
    <source>
        <dbReference type="Proteomes" id="UP000198251"/>
    </source>
</evidence>
<accession>A0A1C5GES1</accession>
<dbReference type="GO" id="GO:0006355">
    <property type="term" value="P:regulation of DNA-templated transcription"/>
    <property type="evidence" value="ECO:0007669"/>
    <property type="project" value="InterPro"/>
</dbReference>
<evidence type="ECO:0000313" key="5">
    <source>
        <dbReference type="EMBL" id="SCG18072.1"/>
    </source>
</evidence>
<proteinExistence type="predicted"/>
<dbReference type="EMBL" id="LT607733">
    <property type="protein sequence ID" value="SCG18072.1"/>
    <property type="molecule type" value="Genomic_DNA"/>
</dbReference>
<reference evidence="5 6" key="1">
    <citation type="submission" date="2016-06" db="EMBL/GenBank/DDBJ databases">
        <authorList>
            <person name="Kjaerup R.B."/>
            <person name="Dalgaard T.S."/>
            <person name="Juul-Madsen H.R."/>
        </authorList>
    </citation>
    <scope>NUCLEOTIDE SEQUENCE [LARGE SCALE GENOMIC DNA]</scope>
    <source>
        <strain evidence="5 6">DSM 43913</strain>
    </source>
</reference>
<dbReference type="PANTHER" id="PTHR44688:SF16">
    <property type="entry name" value="DNA-BINDING TRANSCRIPTIONAL ACTIVATOR DEVR_DOSR"/>
    <property type="match status" value="1"/>
</dbReference>
<dbReference type="Proteomes" id="UP000198251">
    <property type="component" value="Chromosome I"/>
</dbReference>
<organism evidence="5 6">
    <name type="scientific">Micromonospora echinofusca</name>
    <dbReference type="NCBI Taxonomy" id="47858"/>
    <lineage>
        <taxon>Bacteria</taxon>
        <taxon>Bacillati</taxon>
        <taxon>Actinomycetota</taxon>
        <taxon>Actinomycetes</taxon>
        <taxon>Micromonosporales</taxon>
        <taxon>Micromonosporaceae</taxon>
        <taxon>Micromonospora</taxon>
    </lineage>
</organism>
<feature type="domain" description="HTH luxR-type" evidence="4">
    <location>
        <begin position="226"/>
        <end position="291"/>
    </location>
</feature>
<dbReference type="AlphaFoldDB" id="A0A1C5GES1"/>
<keyword evidence="1" id="KW-0805">Transcription regulation</keyword>
<dbReference type="PANTHER" id="PTHR44688">
    <property type="entry name" value="DNA-BINDING TRANSCRIPTIONAL ACTIVATOR DEVR_DOSR"/>
    <property type="match status" value="1"/>
</dbReference>
<dbReference type="InterPro" id="IPR036388">
    <property type="entry name" value="WH-like_DNA-bd_sf"/>
</dbReference>
<dbReference type="PROSITE" id="PS50043">
    <property type="entry name" value="HTH_LUXR_2"/>
    <property type="match status" value="1"/>
</dbReference>
<evidence type="ECO:0000259" key="4">
    <source>
        <dbReference type="PROSITE" id="PS50043"/>
    </source>
</evidence>
<evidence type="ECO:0000256" key="3">
    <source>
        <dbReference type="ARBA" id="ARBA00023163"/>
    </source>
</evidence>
<name>A0A1C5GES1_MICEH</name>
<dbReference type="PRINTS" id="PR00038">
    <property type="entry name" value="HTHLUXR"/>
</dbReference>
<gene>
    <name evidence="5" type="ORF">GA0070610_4405</name>
</gene>
<keyword evidence="6" id="KW-1185">Reference proteome</keyword>
<evidence type="ECO:0000256" key="1">
    <source>
        <dbReference type="ARBA" id="ARBA00023015"/>
    </source>
</evidence>
<keyword evidence="2" id="KW-0238">DNA-binding</keyword>
<sequence length="293" mass="31590">MHDCVVVYEDEQVSQVVGTLAEAGRPLPAAAVGRLVADASEIAVEPTVDVLVAAAAGNRLLLTALLEGIRAEGVTDGPGRARTPKRVQEVVRAMLRGTPTGSWQLLRVAAVLGRRCQLAELAAMTGRNTAQMLPDLDALLDAGLLDWAGDDLAFRYELVWWAVLDALPPAVRQALRADRERLRLRRAVAGAPRVAEPSAEPVAPADLRRRIGLRSASAARERRPDAGGAWESFSGVERAIARLVAEGMTNRQIATRVRLSPHTVNYHLRGLFRRLGISSRAELVRHVPLSSAA</sequence>
<dbReference type="InterPro" id="IPR000792">
    <property type="entry name" value="Tscrpt_reg_LuxR_C"/>
</dbReference>
<dbReference type="GO" id="GO:0003677">
    <property type="term" value="F:DNA binding"/>
    <property type="evidence" value="ECO:0007669"/>
    <property type="project" value="UniProtKB-KW"/>
</dbReference>
<keyword evidence="3" id="KW-0804">Transcription</keyword>